<dbReference type="AlphaFoldDB" id="W2SCF5"/>
<gene>
    <name evidence="1" type="ORF">HMPREF1541_00570</name>
</gene>
<dbReference type="HOGENOM" id="CLU_3124993_0_0_1"/>
<dbReference type="GeneID" id="19967909"/>
<evidence type="ECO:0000313" key="1">
    <source>
        <dbReference type="EMBL" id="ETN46386.1"/>
    </source>
</evidence>
<protein>
    <submittedName>
        <fullName evidence="1">Uncharacterized protein</fullName>
    </submittedName>
</protein>
<accession>W2SCF5</accession>
<reference evidence="1 2" key="1">
    <citation type="submission" date="2013-03" db="EMBL/GenBank/DDBJ databases">
        <title>The Genome Sequence of Phialophora europaea CBS 101466.</title>
        <authorList>
            <consortium name="The Broad Institute Genomics Platform"/>
            <person name="Cuomo C."/>
            <person name="de Hoog S."/>
            <person name="Gorbushina A."/>
            <person name="Walker B."/>
            <person name="Young S.K."/>
            <person name="Zeng Q."/>
            <person name="Gargeya S."/>
            <person name="Fitzgerald M."/>
            <person name="Haas B."/>
            <person name="Abouelleil A."/>
            <person name="Allen A.W."/>
            <person name="Alvarado L."/>
            <person name="Arachchi H.M."/>
            <person name="Berlin A.M."/>
            <person name="Chapman S.B."/>
            <person name="Gainer-Dewar J."/>
            <person name="Goldberg J."/>
            <person name="Griggs A."/>
            <person name="Gujja S."/>
            <person name="Hansen M."/>
            <person name="Howarth C."/>
            <person name="Imamovic A."/>
            <person name="Ireland A."/>
            <person name="Larimer J."/>
            <person name="McCowan C."/>
            <person name="Murphy C."/>
            <person name="Pearson M."/>
            <person name="Poon T.W."/>
            <person name="Priest M."/>
            <person name="Roberts A."/>
            <person name="Saif S."/>
            <person name="Shea T."/>
            <person name="Sisk P."/>
            <person name="Sykes S."/>
            <person name="Wortman J."/>
            <person name="Nusbaum C."/>
            <person name="Birren B."/>
        </authorList>
    </citation>
    <scope>NUCLEOTIDE SEQUENCE [LARGE SCALE GENOMIC DNA]</scope>
    <source>
        <strain evidence="1 2">CBS 101466</strain>
    </source>
</reference>
<dbReference type="EMBL" id="KB822711">
    <property type="protein sequence ID" value="ETN46386.1"/>
    <property type="molecule type" value="Genomic_DNA"/>
</dbReference>
<evidence type="ECO:0000313" key="2">
    <source>
        <dbReference type="Proteomes" id="UP000030752"/>
    </source>
</evidence>
<proteinExistence type="predicted"/>
<organism evidence="1 2">
    <name type="scientific">Cyphellophora europaea (strain CBS 101466)</name>
    <name type="common">Phialophora europaea</name>
    <dbReference type="NCBI Taxonomy" id="1220924"/>
    <lineage>
        <taxon>Eukaryota</taxon>
        <taxon>Fungi</taxon>
        <taxon>Dikarya</taxon>
        <taxon>Ascomycota</taxon>
        <taxon>Pezizomycotina</taxon>
        <taxon>Eurotiomycetes</taxon>
        <taxon>Chaetothyriomycetidae</taxon>
        <taxon>Chaetothyriales</taxon>
        <taxon>Cyphellophoraceae</taxon>
        <taxon>Cyphellophora</taxon>
    </lineage>
</organism>
<name>W2SCF5_CYPE1</name>
<dbReference type="InParanoid" id="W2SCF5"/>
<dbReference type="RefSeq" id="XP_008711098.1">
    <property type="nucleotide sequence ID" value="XM_008712876.1"/>
</dbReference>
<keyword evidence="2" id="KW-1185">Reference proteome</keyword>
<dbReference type="VEuPathDB" id="FungiDB:HMPREF1541_00570"/>
<dbReference type="Proteomes" id="UP000030752">
    <property type="component" value="Unassembled WGS sequence"/>
</dbReference>
<sequence length="50" mass="5724">MHACSFGQEAAAQRFWDLMKRLTSCRDDSGLSSSERAYPLCLDHRLLHVL</sequence>